<evidence type="ECO:0008006" key="4">
    <source>
        <dbReference type="Google" id="ProtNLM"/>
    </source>
</evidence>
<dbReference type="RefSeq" id="WP_015098415.1">
    <property type="nucleotide sequence ID" value="NC_019673.1"/>
</dbReference>
<protein>
    <recommendedName>
        <fullName evidence="4">ATPase</fullName>
    </recommendedName>
</protein>
<feature type="compositionally biased region" description="Acidic residues" evidence="1">
    <location>
        <begin position="914"/>
        <end position="925"/>
    </location>
</feature>
<dbReference type="Pfam" id="PF12846">
    <property type="entry name" value="AAA_10"/>
    <property type="match status" value="1"/>
</dbReference>
<feature type="compositionally biased region" description="Basic and acidic residues" evidence="1">
    <location>
        <begin position="940"/>
        <end position="955"/>
    </location>
</feature>
<sequence length="955" mass="106576">MFGRRRDHTRRSAAQHVAQHAAAARDDRKVYSKRGRRLPGEQAVPSYTPSIAARSIDGHLLRTGQEVYAWYKLAPQRWSFRSDSQRQDLIAAIAGQYAELQGRWMHLRVTTRPYPIRMWAEAHVHNAVRRLPDTPGTLSFDDYMVGEQQQLMGRSMAEKEVYLGIQVQTRNMMDRAVERAAPVLRKVFPDAVDAELTAIESEVDHLDQVIGSAGLEGRPVTAEEMSWLMHRSCSLGLPAPRNLPAVPGAPWEPEDLASFTDAADFHQEPYSPTVTVRGRTGSNAGIKRHVAVLTVGLMHGLQIPEVDDPWVQRSDRLPAAVEWSARIYVRRPEEVSGELTRQMNKVRSQVRHYTDEHELEPPQSLARQASRVLEIDDEMTSGFTALGTRVRSWWRLAVSGPTEREALRLAQALLDLYKPKVAIEHPEAQYAIAREFIPGEPLSSSAYLRRGSVLWAASSVPTATAEVGDRRGILLGETVTATRRPVAWDPWMAQELRDASGLSAMVAGLGAGKSFLGGGIVYKTLRSGAHWTLLDPSGPLAALCELPELKPYARPINLLNAQPGILNPYRVVAEPQLEHFLDEEDPERAWRRERALAAATRRRLVLDVLTGLLPFEVARLPQTRIVLLRAVRTVGGRPDAHPGQVFEALRRDASEHHEHAVVVADFLDEMRERMSLLIPEQDADPYNEQRDDRLTVLTMAGLNLPKDGVGREHWTDAEALGVEMLNLAAWLTQRSIYERPKDLRKGVWIDEAFFLSEVPTGRVLMNRFARDSRKWNVRVLLSSQIPADFLKIQGFVTLLDSVFVGRLDDDQAQADALRLLKVPVGAGYEQVVASLGRRPGGVRNSTERDRAPRQFIFGDGAGGVERIRIDFSGPHLEHLRNSLDTTPDAMREGPDQNEVELSSPPQDPFAYDEGLTDEYDDELAADLEVGLADPQLVDSTHGEGGNRRPGREGAA</sequence>
<reference evidence="2 3" key="1">
    <citation type="journal article" date="2012" name="BMC Genomics">
        <title>Complete genome sequence of Saccharothrix espanaensis DSM 44229T and comparison to the other completely sequenced Pseudonocardiaceae.</title>
        <authorList>
            <person name="Strobel T."/>
            <person name="Al-Dilaimi A."/>
            <person name="Blom J."/>
            <person name="Gessner A."/>
            <person name="Kalinowski J."/>
            <person name="Luzhetska M."/>
            <person name="Puhler A."/>
            <person name="Szczepanowski R."/>
            <person name="Bechthold A."/>
            <person name="Ruckert C."/>
        </authorList>
    </citation>
    <scope>NUCLEOTIDE SEQUENCE [LARGE SCALE GENOMIC DNA]</scope>
    <source>
        <strain evidence="3">ATCC 51144 / DSM 44229 / JCM 9112 / NBRC 15066 / NRRL 15764</strain>
    </source>
</reference>
<evidence type="ECO:0000313" key="2">
    <source>
        <dbReference type="EMBL" id="CCH28302.1"/>
    </source>
</evidence>
<evidence type="ECO:0000256" key="1">
    <source>
        <dbReference type="SAM" id="MobiDB-lite"/>
    </source>
</evidence>
<feature type="compositionally biased region" description="Basic residues" evidence="1">
    <location>
        <begin position="1"/>
        <end position="13"/>
    </location>
</feature>
<name>K0JS18_SACES</name>
<keyword evidence="3" id="KW-1185">Reference proteome</keyword>
<accession>K0JS18</accession>
<evidence type="ECO:0000313" key="3">
    <source>
        <dbReference type="Proteomes" id="UP000006281"/>
    </source>
</evidence>
<dbReference type="AlphaFoldDB" id="K0JS18"/>
<dbReference type="EMBL" id="HE804045">
    <property type="protein sequence ID" value="CCH28302.1"/>
    <property type="molecule type" value="Genomic_DNA"/>
</dbReference>
<dbReference type="KEGG" id="sesp:BN6_09730"/>
<feature type="region of interest" description="Disordered" evidence="1">
    <location>
        <begin position="878"/>
        <end position="955"/>
    </location>
</feature>
<dbReference type="STRING" id="1179773.BN6_09730"/>
<dbReference type="Gene3D" id="3.40.50.300">
    <property type="entry name" value="P-loop containing nucleotide triphosphate hydrolases"/>
    <property type="match status" value="1"/>
</dbReference>
<proteinExistence type="predicted"/>
<dbReference type="InterPro" id="IPR027417">
    <property type="entry name" value="P-loop_NTPase"/>
</dbReference>
<dbReference type="HOGENOM" id="CLU_010663_0_0_11"/>
<organism evidence="2 3">
    <name type="scientific">Saccharothrix espanaensis (strain ATCC 51144 / DSM 44229 / JCM 9112 / NBRC 15066 / NRRL 15764)</name>
    <dbReference type="NCBI Taxonomy" id="1179773"/>
    <lineage>
        <taxon>Bacteria</taxon>
        <taxon>Bacillati</taxon>
        <taxon>Actinomycetota</taxon>
        <taxon>Actinomycetes</taxon>
        <taxon>Pseudonocardiales</taxon>
        <taxon>Pseudonocardiaceae</taxon>
        <taxon>Saccharothrix</taxon>
    </lineage>
</organism>
<dbReference type="Proteomes" id="UP000006281">
    <property type="component" value="Chromosome"/>
</dbReference>
<feature type="region of interest" description="Disordered" evidence="1">
    <location>
        <begin position="1"/>
        <end position="44"/>
    </location>
</feature>
<dbReference type="OrthoDB" id="3885223at2"/>
<dbReference type="PATRIC" id="fig|1179773.3.peg.977"/>
<dbReference type="eggNOG" id="COG0433">
    <property type="taxonomic scope" value="Bacteria"/>
</dbReference>
<dbReference type="SUPFAM" id="SSF52540">
    <property type="entry name" value="P-loop containing nucleoside triphosphate hydrolases"/>
    <property type="match status" value="1"/>
</dbReference>
<gene>
    <name evidence="2" type="ordered locus">BN6_09730</name>
</gene>